<dbReference type="NCBIfam" id="TIGR02549">
    <property type="entry name" value="CRISPR_DxTHG"/>
    <property type="match status" value="1"/>
</dbReference>
<protein>
    <submittedName>
        <fullName evidence="1">CRISPR-associated protein, TM1812 family</fullName>
    </submittedName>
</protein>
<dbReference type="OrthoDB" id="9777703at2"/>
<dbReference type="EMBL" id="AEWX01000024">
    <property type="protein sequence ID" value="EGC19837.1"/>
    <property type="molecule type" value="Genomic_DNA"/>
</dbReference>
<name>F0F7Z4_9BACT</name>
<dbReference type="NCBIfam" id="TIGR02221">
    <property type="entry name" value="cas_TM1812"/>
    <property type="match status" value="1"/>
</dbReference>
<dbReference type="InterPro" id="IPR013383">
    <property type="entry name" value="CRISPR-assoc_prot_DxTHG_CS"/>
</dbReference>
<dbReference type="Gene3D" id="3.40.50.10640">
    <property type="entry name" value="SSO1389-like"/>
    <property type="match status" value="1"/>
</dbReference>
<dbReference type="eggNOG" id="COG1517">
    <property type="taxonomic scope" value="Bacteria"/>
</dbReference>
<organism evidence="1 2">
    <name type="scientific">Prevotella multiformis DSM 16608</name>
    <dbReference type="NCBI Taxonomy" id="888743"/>
    <lineage>
        <taxon>Bacteria</taxon>
        <taxon>Pseudomonadati</taxon>
        <taxon>Bacteroidota</taxon>
        <taxon>Bacteroidia</taxon>
        <taxon>Bacteroidales</taxon>
        <taxon>Prevotellaceae</taxon>
        <taxon>Prevotella</taxon>
    </lineage>
</organism>
<dbReference type="Proteomes" id="UP000005697">
    <property type="component" value="Unassembled WGS sequence"/>
</dbReference>
<evidence type="ECO:0000313" key="1">
    <source>
        <dbReference type="EMBL" id="EGC19837.1"/>
    </source>
</evidence>
<accession>F0F7Z4</accession>
<dbReference type="STRING" id="888743.HMPREF9141_1711"/>
<evidence type="ECO:0000313" key="2">
    <source>
        <dbReference type="Proteomes" id="UP000005697"/>
    </source>
</evidence>
<dbReference type="AlphaFoldDB" id="F0F7Z4"/>
<keyword evidence="2" id="KW-1185">Reference proteome</keyword>
<reference evidence="1 2" key="1">
    <citation type="submission" date="2011-01" db="EMBL/GenBank/DDBJ databases">
        <authorList>
            <person name="Muzny D."/>
            <person name="Qin X."/>
            <person name="Deng J."/>
            <person name="Jiang H."/>
            <person name="Liu Y."/>
            <person name="Qu J."/>
            <person name="Song X.-Z."/>
            <person name="Zhang L."/>
            <person name="Thornton R."/>
            <person name="Coyle M."/>
            <person name="Francisco L."/>
            <person name="Jackson L."/>
            <person name="Javaid M."/>
            <person name="Korchina V."/>
            <person name="Kovar C."/>
            <person name="Mata R."/>
            <person name="Mathew T."/>
            <person name="Ngo R."/>
            <person name="Nguyen L."/>
            <person name="Nguyen N."/>
            <person name="Okwuonu G."/>
            <person name="Ongeri F."/>
            <person name="Pham C."/>
            <person name="Simmons D."/>
            <person name="Wilczek-Boney K."/>
            <person name="Hale W."/>
            <person name="Jakkamsetti A."/>
            <person name="Pham P."/>
            <person name="Ruth R."/>
            <person name="San Lucas F."/>
            <person name="Warren J."/>
            <person name="Zhang J."/>
            <person name="Zhao Z."/>
            <person name="Zhou C."/>
            <person name="Zhu D."/>
            <person name="Lee S."/>
            <person name="Bess C."/>
            <person name="Blankenburg K."/>
            <person name="Forbes L."/>
            <person name="Fu Q."/>
            <person name="Gubbala S."/>
            <person name="Hirani K."/>
            <person name="Jayaseelan J.C."/>
            <person name="Lara F."/>
            <person name="Munidasa M."/>
            <person name="Palculict T."/>
            <person name="Patil S."/>
            <person name="Pu L.-L."/>
            <person name="Saada N."/>
            <person name="Tang L."/>
            <person name="Weissenberger G."/>
            <person name="Zhu Y."/>
            <person name="Hemphill L."/>
            <person name="Shang Y."/>
            <person name="Youmans B."/>
            <person name="Ayvaz T."/>
            <person name="Ross M."/>
            <person name="Santibanez J."/>
            <person name="Aqrawi P."/>
            <person name="Gross S."/>
            <person name="Joshi V."/>
            <person name="Fowler G."/>
            <person name="Nazareth L."/>
            <person name="Reid J."/>
            <person name="Worley K."/>
            <person name="Petrosino J."/>
            <person name="Highlander S."/>
            <person name="Gibbs R."/>
        </authorList>
    </citation>
    <scope>NUCLEOTIDE SEQUENCE [LARGE SCALE GENOMIC DNA]</scope>
    <source>
        <strain evidence="1 2">DSM 16608</strain>
    </source>
</reference>
<dbReference type="RefSeq" id="WP_007366465.1">
    <property type="nucleotide sequence ID" value="NZ_GL872282.1"/>
</dbReference>
<dbReference type="HOGENOM" id="CLU_025124_2_0_10"/>
<comment type="caution">
    <text evidence="1">The sequence shown here is derived from an EMBL/GenBank/DDBJ whole genome shotgun (WGS) entry which is preliminary data.</text>
</comment>
<proteinExistence type="predicted"/>
<dbReference type="SUPFAM" id="SSF160980">
    <property type="entry name" value="SSO1389-like"/>
    <property type="match status" value="1"/>
</dbReference>
<gene>
    <name evidence="1" type="ORF">HMPREF9141_1711</name>
</gene>
<dbReference type="InterPro" id="IPR011742">
    <property type="entry name" value="CRISPR-assoc_prot_TM1812"/>
</dbReference>
<sequence length="416" mass="47839">MSKILISFLGTGALKTGTGNNAPSSSERQYRTARYRFNNGDIKEHTFVAAALAEHSNIDKIILIGTVHSMWEEVYRYFTEKDGKQLDEDKYFEILEHCNKAGHSSSLDIPYKKLIERSIGKDAQIILIKYGITDEEIQENINTVLAIEEELNERDELVVDITHSFRSLPILLMNLLIYLQTVSRKDIRISHVYYGMMEVSKELGYTPVTELGSMLDISKWITGAYAFENYGNAYQIADLIESENKSVSERLRRFSNLMNLNHLGLLQKEVKNLKAIRNTKYRSLIPGLIITPIINTFIEQFGDISSHALFQLRLAKWQCEHCNYTAAYISVIESIITYACEINHKPWEDYETREEAKKALRENTSSWKIDAGLTDIFRKANSVRNCLAHSLETDKKPMRMIDLLKKYLKALTTIIK</sequence>